<dbReference type="InterPro" id="IPR008979">
    <property type="entry name" value="Galactose-bd-like_sf"/>
</dbReference>
<dbReference type="Proteomes" id="UP000265926">
    <property type="component" value="Unassembled WGS sequence"/>
</dbReference>
<dbReference type="EMBL" id="QWGR01000006">
    <property type="protein sequence ID" value="RIJ48039.1"/>
    <property type="molecule type" value="Genomic_DNA"/>
</dbReference>
<dbReference type="SUPFAM" id="SSF49785">
    <property type="entry name" value="Galactose-binding domain-like"/>
    <property type="match status" value="1"/>
</dbReference>
<dbReference type="PROSITE" id="PS51257">
    <property type="entry name" value="PROKAR_LIPOPROTEIN"/>
    <property type="match status" value="1"/>
</dbReference>
<evidence type="ECO:0000313" key="4">
    <source>
        <dbReference type="Proteomes" id="UP000265926"/>
    </source>
</evidence>
<comment type="caution">
    <text evidence="3">The sequence shown here is derived from an EMBL/GenBank/DDBJ whole genome shotgun (WGS) entry which is preliminary data.</text>
</comment>
<evidence type="ECO:0000313" key="3">
    <source>
        <dbReference type="EMBL" id="RIJ48039.1"/>
    </source>
</evidence>
<protein>
    <recommendedName>
        <fullName evidence="2">DUF5000 domain-containing protein</fullName>
    </recommendedName>
</protein>
<dbReference type="InterPro" id="IPR032164">
    <property type="entry name" value="DUF5000"/>
</dbReference>
<reference evidence="3 4" key="1">
    <citation type="submission" date="2018-08" db="EMBL/GenBank/DDBJ databases">
        <title>Pallidiluteibacterium maritimus gen. nov., sp. nov., isolated from coastal sediment.</title>
        <authorList>
            <person name="Zhou L.Y."/>
        </authorList>
    </citation>
    <scope>NUCLEOTIDE SEQUENCE [LARGE SCALE GENOMIC DNA]</scope>
    <source>
        <strain evidence="3 4">XSD2</strain>
    </source>
</reference>
<accession>A0A399SZA2</accession>
<evidence type="ECO:0000259" key="2">
    <source>
        <dbReference type="Pfam" id="PF16391"/>
    </source>
</evidence>
<dbReference type="Pfam" id="PF16389">
    <property type="entry name" value="DUF4998"/>
    <property type="match status" value="1"/>
</dbReference>
<feature type="domain" description="DUF5000" evidence="2">
    <location>
        <begin position="262"/>
        <end position="401"/>
    </location>
</feature>
<dbReference type="OrthoDB" id="831253at2"/>
<sequence length="403" mass="45778">MNKIILYKLLLIAVVGAFMSCSDMDEIHQEYTEGGEILYLTKIDSVEFFSGNNRGKLTGILDNAIRVKEAVAYWNQMKDSLLMPLTPTSGIDRIEFNLENLPEGTHEIQIKTKDDKGNQSIGVTVFGVTYGDKYQATLKNRDAQKVEVKPGFIGIDWQIAPENSVAFEICYINSDNEQICNRLNVDVLHTEATDVKMGTTLKHRLLYMPQPTSIDTFYTEWQEIKVKLPEGEFKISSADITEEPLKNDNLGRSWGGHIDHLFDGIIDAGNHYHTGQWNDGPPLTFTYDLGASYKVTRIKIHGRPNWAVRLPQNLEVWTTDNIEGADIDAQVTDEGWEAESIAKGWKKVAEFHGGEQAPSDNIVDIVNFNMDTGYSRYIRVRVYNIWDNTIFLNMSEIETWGMY</sequence>
<evidence type="ECO:0000256" key="1">
    <source>
        <dbReference type="SAM" id="SignalP"/>
    </source>
</evidence>
<proteinExistence type="predicted"/>
<feature type="chain" id="PRO_5017230162" description="DUF5000 domain-containing protein" evidence="1">
    <location>
        <begin position="25"/>
        <end position="403"/>
    </location>
</feature>
<gene>
    <name evidence="3" type="ORF">D1614_13060</name>
</gene>
<keyword evidence="1" id="KW-0732">Signal</keyword>
<keyword evidence="4" id="KW-1185">Reference proteome</keyword>
<name>A0A399SZA2_9BACT</name>
<dbReference type="Gene3D" id="2.60.120.260">
    <property type="entry name" value="Galactose-binding domain-like"/>
    <property type="match status" value="1"/>
</dbReference>
<organism evidence="3 4">
    <name type="scientific">Maribellus luteus</name>
    <dbReference type="NCBI Taxonomy" id="2305463"/>
    <lineage>
        <taxon>Bacteria</taxon>
        <taxon>Pseudomonadati</taxon>
        <taxon>Bacteroidota</taxon>
        <taxon>Bacteroidia</taxon>
        <taxon>Marinilabiliales</taxon>
        <taxon>Prolixibacteraceae</taxon>
        <taxon>Maribellus</taxon>
    </lineage>
</organism>
<dbReference type="AlphaFoldDB" id="A0A399SZA2"/>
<dbReference type="Pfam" id="PF16391">
    <property type="entry name" value="DUF5000"/>
    <property type="match status" value="1"/>
</dbReference>
<dbReference type="RefSeq" id="WP_119438385.1">
    <property type="nucleotide sequence ID" value="NZ_QWGR01000006.1"/>
</dbReference>
<feature type="signal peptide" evidence="1">
    <location>
        <begin position="1"/>
        <end position="24"/>
    </location>
</feature>